<dbReference type="Gene3D" id="3.40.630.30">
    <property type="match status" value="1"/>
</dbReference>
<evidence type="ECO:0000313" key="4">
    <source>
        <dbReference type="Proteomes" id="UP000327294"/>
    </source>
</evidence>
<feature type="domain" description="N-acetyltransferase" evidence="2">
    <location>
        <begin position="5"/>
        <end position="188"/>
    </location>
</feature>
<sequence length="193" mass="22091">MSGTITYRRTRDVAEVRQLILDIHVEVRGEFGLMDRPFYQLDRFDERLSAYSSRPGWEAVVAHHGEEPVGYVFAVPLGENTAWWTAEQEPLPDGYVKEDGRRTLALNEILVRRRWRGAHGQGTAGALHEELLSRRQEQRVTLLVNPALSEGRLKAVYESWGYKQVGCQQPFDDSPEFATMVRDPLRRPTASPK</sequence>
<dbReference type="InterPro" id="IPR000182">
    <property type="entry name" value="GNAT_dom"/>
</dbReference>
<organism evidence="3 4">
    <name type="scientific">Streptomyces phaeolivaceus</name>
    <dbReference type="NCBI Taxonomy" id="2653200"/>
    <lineage>
        <taxon>Bacteria</taxon>
        <taxon>Bacillati</taxon>
        <taxon>Actinomycetota</taxon>
        <taxon>Actinomycetes</taxon>
        <taxon>Kitasatosporales</taxon>
        <taxon>Streptomycetaceae</taxon>
        <taxon>Streptomyces</taxon>
    </lineage>
</organism>
<evidence type="ECO:0000259" key="2">
    <source>
        <dbReference type="PROSITE" id="PS51186"/>
    </source>
</evidence>
<proteinExistence type="predicted"/>
<dbReference type="GO" id="GO:0016747">
    <property type="term" value="F:acyltransferase activity, transferring groups other than amino-acyl groups"/>
    <property type="evidence" value="ECO:0007669"/>
    <property type="project" value="InterPro"/>
</dbReference>
<gene>
    <name evidence="3" type="ORF">F9278_34360</name>
</gene>
<keyword evidence="3" id="KW-0808">Transferase</keyword>
<evidence type="ECO:0000313" key="3">
    <source>
        <dbReference type="EMBL" id="QFR00416.1"/>
    </source>
</evidence>
<keyword evidence="4" id="KW-1185">Reference proteome</keyword>
<feature type="region of interest" description="Disordered" evidence="1">
    <location>
        <begin position="173"/>
        <end position="193"/>
    </location>
</feature>
<name>A0A5P8KAY9_9ACTN</name>
<dbReference type="AlphaFoldDB" id="A0A5P8KAY9"/>
<dbReference type="KEGG" id="sphv:F9278_34360"/>
<dbReference type="InterPro" id="IPR016181">
    <property type="entry name" value="Acyl_CoA_acyltransferase"/>
</dbReference>
<dbReference type="EMBL" id="CP045096">
    <property type="protein sequence ID" value="QFR00416.1"/>
    <property type="molecule type" value="Genomic_DNA"/>
</dbReference>
<accession>A0A5P8KAY9</accession>
<dbReference type="SUPFAM" id="SSF55729">
    <property type="entry name" value="Acyl-CoA N-acyltransferases (Nat)"/>
    <property type="match status" value="1"/>
</dbReference>
<evidence type="ECO:0000256" key="1">
    <source>
        <dbReference type="SAM" id="MobiDB-lite"/>
    </source>
</evidence>
<dbReference type="PROSITE" id="PS51186">
    <property type="entry name" value="GNAT"/>
    <property type="match status" value="1"/>
</dbReference>
<dbReference type="RefSeq" id="WP_152171773.1">
    <property type="nucleotide sequence ID" value="NZ_CP045096.1"/>
</dbReference>
<protein>
    <submittedName>
        <fullName evidence="3">N-acetyltransferase</fullName>
    </submittedName>
</protein>
<dbReference type="Proteomes" id="UP000327294">
    <property type="component" value="Chromosome"/>
</dbReference>
<reference evidence="3 4" key="1">
    <citation type="submission" date="2019-10" db="EMBL/GenBank/DDBJ databases">
        <title>Streptomyces sp. strain GY16 isolated from leaves of Broussonetia papyrifera.</title>
        <authorList>
            <person name="Mo P."/>
        </authorList>
    </citation>
    <scope>NUCLEOTIDE SEQUENCE [LARGE SCALE GENOMIC DNA]</scope>
    <source>
        <strain evidence="3 4">GY16</strain>
    </source>
</reference>